<evidence type="ECO:0000313" key="11">
    <source>
        <dbReference type="EMBL" id="KDP39285.1"/>
    </source>
</evidence>
<keyword evidence="10" id="KW-0472">Membrane</keyword>
<dbReference type="GO" id="GO:0020037">
    <property type="term" value="F:heme binding"/>
    <property type="evidence" value="ECO:0007669"/>
    <property type="project" value="InterPro"/>
</dbReference>
<dbReference type="Gene3D" id="1.10.630.10">
    <property type="entry name" value="Cytochrome P450"/>
    <property type="match status" value="1"/>
</dbReference>
<dbReference type="AlphaFoldDB" id="A0A067L470"/>
<keyword evidence="10" id="KW-0812">Transmembrane</keyword>
<dbReference type="PRINTS" id="PR00463">
    <property type="entry name" value="EP450I"/>
</dbReference>
<comment type="similarity">
    <text evidence="2 9">Belongs to the cytochrome P450 family.</text>
</comment>
<keyword evidence="6 8" id="KW-0408">Iron</keyword>
<gene>
    <name evidence="11" type="ORF">JCGZ_01042</name>
</gene>
<dbReference type="InterPro" id="IPR017972">
    <property type="entry name" value="Cyt_P450_CS"/>
</dbReference>
<dbReference type="OrthoDB" id="1470350at2759"/>
<dbReference type="PRINTS" id="PR00385">
    <property type="entry name" value="P450"/>
</dbReference>
<dbReference type="InterPro" id="IPR002401">
    <property type="entry name" value="Cyt_P450_E_grp-I"/>
</dbReference>
<feature type="binding site" description="axial binding residue" evidence="8">
    <location>
        <position position="442"/>
    </location>
    <ligand>
        <name>heme</name>
        <dbReference type="ChEBI" id="CHEBI:30413"/>
    </ligand>
    <ligandPart>
        <name>Fe</name>
        <dbReference type="ChEBI" id="CHEBI:18248"/>
    </ligandPart>
</feature>
<evidence type="ECO:0000256" key="5">
    <source>
        <dbReference type="ARBA" id="ARBA00023002"/>
    </source>
</evidence>
<name>A0A067L470_JATCU</name>
<dbReference type="SUPFAM" id="SSF48264">
    <property type="entry name" value="Cytochrome P450"/>
    <property type="match status" value="1"/>
</dbReference>
<dbReference type="Pfam" id="PF00067">
    <property type="entry name" value="p450"/>
    <property type="match status" value="1"/>
</dbReference>
<sequence length="505" mass="57523">MENQYFLPFPTLFAFLLFLFMVLTLWRKTKSKPNLPPGPWKLPLIGSMHHLAGPSLLHHRVTELARKYGPIMHLQLGQVTNIFISSPEIAREVMKTHDLIFATRPSLVAVQLVTYNFTDIAFAPYGDYWRQIKKICTMELLTAKRVQLFAPIRQEEVSKVITDITSNVGSTINFTNVLTSLTYKILSRSTIGKILKGEEGFIRAVMDLTEEGAGFNLADFYPSIKLFRMFGSLKHKLKRIHQQVDKMMQNVIDDRRATKRESGVDDEERDIVDVLLRIQEQGDLQLPLTDDNIKAVIFDMFSAGSDSSAATTIWTMSELLKNPSVMEKAQAEVRQVFKKKGQVDEEGMEELHYLKAAVKETLRLHAPGPLVVPRECTENCVIAGYDIPAKSRINVNSWALGRDPEYWTEPERYSPERFLDGSIDHKGNNFTYLPFGSGRRLCPGILFGLTNIEFILANLLYYFDWKLPNGLQPEDLDMTEVFGSAARRKNDLLVIPFQYLPPAVN</sequence>
<keyword evidence="10" id="KW-1133">Transmembrane helix</keyword>
<dbReference type="GO" id="GO:0016705">
    <property type="term" value="F:oxidoreductase activity, acting on paired donors, with incorporation or reduction of molecular oxygen"/>
    <property type="evidence" value="ECO:0007669"/>
    <property type="project" value="InterPro"/>
</dbReference>
<dbReference type="Proteomes" id="UP000027138">
    <property type="component" value="Unassembled WGS sequence"/>
</dbReference>
<dbReference type="EMBL" id="KK914353">
    <property type="protein sequence ID" value="KDP39285.1"/>
    <property type="molecule type" value="Genomic_DNA"/>
</dbReference>
<dbReference type="InterPro" id="IPR001128">
    <property type="entry name" value="Cyt_P450"/>
</dbReference>
<keyword evidence="4 8" id="KW-0479">Metal-binding</keyword>
<keyword evidence="3 8" id="KW-0349">Heme</keyword>
<keyword evidence="5 9" id="KW-0560">Oxidoreductase</keyword>
<evidence type="ECO:0000256" key="10">
    <source>
        <dbReference type="SAM" id="Phobius"/>
    </source>
</evidence>
<dbReference type="PANTHER" id="PTHR47955">
    <property type="entry name" value="CYTOCHROME P450 FAMILY 71 PROTEIN"/>
    <property type="match status" value="1"/>
</dbReference>
<evidence type="ECO:0008006" key="13">
    <source>
        <dbReference type="Google" id="ProtNLM"/>
    </source>
</evidence>
<feature type="transmembrane region" description="Helical" evidence="10">
    <location>
        <begin position="6"/>
        <end position="26"/>
    </location>
</feature>
<keyword evidence="12" id="KW-1185">Reference proteome</keyword>
<evidence type="ECO:0000256" key="6">
    <source>
        <dbReference type="ARBA" id="ARBA00023004"/>
    </source>
</evidence>
<reference evidence="11 12" key="1">
    <citation type="journal article" date="2014" name="PLoS ONE">
        <title>Global Analysis of Gene Expression Profiles in Physic Nut (Jatropha curcas L.) Seedlings Exposed to Salt Stress.</title>
        <authorList>
            <person name="Zhang L."/>
            <person name="Zhang C."/>
            <person name="Wu P."/>
            <person name="Chen Y."/>
            <person name="Li M."/>
            <person name="Jiang H."/>
            <person name="Wu G."/>
        </authorList>
    </citation>
    <scope>NUCLEOTIDE SEQUENCE [LARGE SCALE GENOMIC DNA]</scope>
    <source>
        <strain evidence="12">cv. GZQX0401</strain>
        <tissue evidence="11">Young leaves</tissue>
    </source>
</reference>
<evidence type="ECO:0000313" key="12">
    <source>
        <dbReference type="Proteomes" id="UP000027138"/>
    </source>
</evidence>
<dbReference type="FunFam" id="1.10.630.10:FF:000043">
    <property type="entry name" value="Cytochrome P450 99A2"/>
    <property type="match status" value="1"/>
</dbReference>
<evidence type="ECO:0000256" key="8">
    <source>
        <dbReference type="PIRSR" id="PIRSR602401-1"/>
    </source>
</evidence>
<organism evidence="11 12">
    <name type="scientific">Jatropha curcas</name>
    <name type="common">Barbados nut</name>
    <dbReference type="NCBI Taxonomy" id="180498"/>
    <lineage>
        <taxon>Eukaryota</taxon>
        <taxon>Viridiplantae</taxon>
        <taxon>Streptophyta</taxon>
        <taxon>Embryophyta</taxon>
        <taxon>Tracheophyta</taxon>
        <taxon>Spermatophyta</taxon>
        <taxon>Magnoliopsida</taxon>
        <taxon>eudicotyledons</taxon>
        <taxon>Gunneridae</taxon>
        <taxon>Pentapetalae</taxon>
        <taxon>rosids</taxon>
        <taxon>fabids</taxon>
        <taxon>Malpighiales</taxon>
        <taxon>Euphorbiaceae</taxon>
        <taxon>Crotonoideae</taxon>
        <taxon>Jatropheae</taxon>
        <taxon>Jatropha</taxon>
    </lineage>
</organism>
<evidence type="ECO:0000256" key="9">
    <source>
        <dbReference type="RuleBase" id="RU000461"/>
    </source>
</evidence>
<comment type="cofactor">
    <cofactor evidence="1 8">
        <name>heme</name>
        <dbReference type="ChEBI" id="CHEBI:30413"/>
    </cofactor>
</comment>
<dbReference type="GO" id="GO:0005506">
    <property type="term" value="F:iron ion binding"/>
    <property type="evidence" value="ECO:0007669"/>
    <property type="project" value="InterPro"/>
</dbReference>
<dbReference type="PROSITE" id="PS00086">
    <property type="entry name" value="CYTOCHROME_P450"/>
    <property type="match status" value="1"/>
</dbReference>
<dbReference type="KEGG" id="jcu:105633297"/>
<protein>
    <recommendedName>
        <fullName evidence="13">Cytochrome P450</fullName>
    </recommendedName>
</protein>
<proteinExistence type="inferred from homology"/>
<evidence type="ECO:0000256" key="4">
    <source>
        <dbReference type="ARBA" id="ARBA00022723"/>
    </source>
</evidence>
<evidence type="ECO:0000256" key="2">
    <source>
        <dbReference type="ARBA" id="ARBA00010617"/>
    </source>
</evidence>
<evidence type="ECO:0000256" key="1">
    <source>
        <dbReference type="ARBA" id="ARBA00001971"/>
    </source>
</evidence>
<dbReference type="CDD" id="cd11072">
    <property type="entry name" value="CYP71-like"/>
    <property type="match status" value="1"/>
</dbReference>
<dbReference type="GO" id="GO:0004497">
    <property type="term" value="F:monooxygenase activity"/>
    <property type="evidence" value="ECO:0007669"/>
    <property type="project" value="UniProtKB-KW"/>
</dbReference>
<evidence type="ECO:0000256" key="3">
    <source>
        <dbReference type="ARBA" id="ARBA00022617"/>
    </source>
</evidence>
<evidence type="ECO:0000256" key="7">
    <source>
        <dbReference type="ARBA" id="ARBA00023033"/>
    </source>
</evidence>
<accession>A0A067L470</accession>
<dbReference type="PANTHER" id="PTHR47955:SF8">
    <property type="entry name" value="CYTOCHROME P450 71D11-LIKE"/>
    <property type="match status" value="1"/>
</dbReference>
<dbReference type="InterPro" id="IPR036396">
    <property type="entry name" value="Cyt_P450_sf"/>
</dbReference>
<keyword evidence="7 9" id="KW-0503">Monooxygenase</keyword>